<accession>A0A645DKX0</accession>
<dbReference type="EMBL" id="VSSQ01037099">
    <property type="protein sequence ID" value="MPM89708.1"/>
    <property type="molecule type" value="Genomic_DNA"/>
</dbReference>
<evidence type="ECO:0000313" key="1">
    <source>
        <dbReference type="EMBL" id="MPM89708.1"/>
    </source>
</evidence>
<sequence>MKKLLSAMLLLVMSLSLSACSGVNEAAVPVDEYFKAAKTLDTVAMEKQILPTNTEGIEKNKELLQAEDDPFSKLFVDFMKDKAKKMTYSIKETKVDGDKATITVDTKYVDAGPLLKAVFGDLIMKMMGSALSGGEPSEEEAKTMFTTVMNEQTAKFEETFKTKTIQIPVVKKDGKWYIEQVAEDMIDVISSGFVSVVSEMGNAFGE</sequence>
<dbReference type="AlphaFoldDB" id="A0A645DKX0"/>
<reference evidence="1" key="1">
    <citation type="submission" date="2019-08" db="EMBL/GenBank/DDBJ databases">
        <authorList>
            <person name="Kucharzyk K."/>
            <person name="Murdoch R.W."/>
            <person name="Higgins S."/>
            <person name="Loffler F."/>
        </authorList>
    </citation>
    <scope>NUCLEOTIDE SEQUENCE</scope>
</reference>
<name>A0A645DKX0_9ZZZZ</name>
<comment type="caution">
    <text evidence="1">The sequence shown here is derived from an EMBL/GenBank/DDBJ whole genome shotgun (WGS) entry which is preliminary data.</text>
</comment>
<evidence type="ECO:0008006" key="2">
    <source>
        <dbReference type="Google" id="ProtNLM"/>
    </source>
</evidence>
<dbReference type="PROSITE" id="PS51257">
    <property type="entry name" value="PROKAR_LIPOPROTEIN"/>
    <property type="match status" value="1"/>
</dbReference>
<organism evidence="1">
    <name type="scientific">bioreactor metagenome</name>
    <dbReference type="NCBI Taxonomy" id="1076179"/>
    <lineage>
        <taxon>unclassified sequences</taxon>
        <taxon>metagenomes</taxon>
        <taxon>ecological metagenomes</taxon>
    </lineage>
</organism>
<gene>
    <name evidence="1" type="ORF">SDC9_136820</name>
</gene>
<proteinExistence type="predicted"/>
<protein>
    <recommendedName>
        <fullName evidence="2">DUF4878 domain-containing protein</fullName>
    </recommendedName>
</protein>